<comment type="caution">
    <text evidence="8">The sequence shown here is derived from an EMBL/GenBank/DDBJ whole genome shotgun (WGS) entry which is preliminary data.</text>
</comment>
<proteinExistence type="inferred from homology"/>
<dbReference type="SUPFAM" id="SSF48019">
    <property type="entry name" value="post-AAA+ oligomerization domain-like"/>
    <property type="match status" value="1"/>
</dbReference>
<dbReference type="InterPro" id="IPR003959">
    <property type="entry name" value="ATPase_AAA_core"/>
</dbReference>
<dbReference type="SMART" id="SM00382">
    <property type="entry name" value="AAA"/>
    <property type="match status" value="1"/>
</dbReference>
<dbReference type="PANTHER" id="PTHR11669:SF9">
    <property type="entry name" value="REPLICATION FACTOR C SUBUNIT 5"/>
    <property type="match status" value="1"/>
</dbReference>
<evidence type="ECO:0000256" key="5">
    <source>
        <dbReference type="ARBA" id="ARBA00022840"/>
    </source>
</evidence>
<dbReference type="InterPro" id="IPR047854">
    <property type="entry name" value="RFC_lid"/>
</dbReference>
<reference evidence="8 9" key="1">
    <citation type="submission" date="2024-02" db="EMBL/GenBank/DDBJ databases">
        <title>Discinaceae phylogenomics.</title>
        <authorList>
            <person name="Dirks A.C."/>
            <person name="James T.Y."/>
        </authorList>
    </citation>
    <scope>NUCLEOTIDE SEQUENCE [LARGE SCALE GENOMIC DNA]</scope>
    <source>
        <strain evidence="8 9">ACD0624</strain>
    </source>
</reference>
<dbReference type="Proteomes" id="UP001447188">
    <property type="component" value="Unassembled WGS sequence"/>
</dbReference>
<evidence type="ECO:0000256" key="1">
    <source>
        <dbReference type="ARBA" id="ARBA00004123"/>
    </source>
</evidence>
<evidence type="ECO:0000256" key="3">
    <source>
        <dbReference type="ARBA" id="ARBA00022705"/>
    </source>
</evidence>
<keyword evidence="5" id="KW-0067">ATP-binding</keyword>
<protein>
    <submittedName>
        <fullName evidence="8">Subunit of heteropentameric Replication factor C (RF-C)</fullName>
    </submittedName>
</protein>
<organism evidence="8 9">
    <name type="scientific">Discina gigas</name>
    <dbReference type="NCBI Taxonomy" id="1032678"/>
    <lineage>
        <taxon>Eukaryota</taxon>
        <taxon>Fungi</taxon>
        <taxon>Dikarya</taxon>
        <taxon>Ascomycota</taxon>
        <taxon>Pezizomycotina</taxon>
        <taxon>Pezizomycetes</taxon>
        <taxon>Pezizales</taxon>
        <taxon>Discinaceae</taxon>
        <taxon>Discina</taxon>
    </lineage>
</organism>
<name>A0ABR3GW69_9PEZI</name>
<dbReference type="InterPro" id="IPR008921">
    <property type="entry name" value="DNA_pol3_clamp-load_cplx_C"/>
</dbReference>
<dbReference type="InterPro" id="IPR050238">
    <property type="entry name" value="DNA_Rep/Repair_Clamp_Loader"/>
</dbReference>
<evidence type="ECO:0000313" key="9">
    <source>
        <dbReference type="Proteomes" id="UP001447188"/>
    </source>
</evidence>
<evidence type="ECO:0000313" key="8">
    <source>
        <dbReference type="EMBL" id="KAL0640058.1"/>
    </source>
</evidence>
<evidence type="ECO:0000259" key="7">
    <source>
        <dbReference type="SMART" id="SM00382"/>
    </source>
</evidence>
<dbReference type="Gene3D" id="1.10.8.60">
    <property type="match status" value="1"/>
</dbReference>
<keyword evidence="4" id="KW-0547">Nucleotide-binding</keyword>
<dbReference type="SUPFAM" id="SSF52540">
    <property type="entry name" value="P-loop containing nucleoside triphosphate hydrolases"/>
    <property type="match status" value="1"/>
</dbReference>
<comment type="similarity">
    <text evidence="2">Belongs to the activator 1 small subunits family.</text>
</comment>
<sequence>MSDIDGMELDEDRLVDVPISFSSEAKGKKMSKANLPVSAGDTLPWFERPLEMKECEFRPDTLADVSGHEDILNTINKFVETNRLPHLLFYGPPGTGKTSTILALARHIYGAQNIRQQVLELNASDDRGIDVVREQIKTFASTKQIFGGPVGGATAKGVLGGFKLIILDEADAMTSTAQNALRRIMEKYTANTRFCIIANYTHKLNAALLSRCTRFRFSPLPIAALRKRVDYVIEFEGVKITDSAREALLKLSRGDMRRSLNVLQACHASSTPIDSKGHPDPTIPREEITQTNIYDCIAAPHPEDIQLILKTLLSSDITTSLRTIIDIKTKKGLALADLLSSLGDELTRLEVPKQTRVLWMEGLAEVEWRVGSGGSEGIQTGALAGVVRKGVAVMGNEKYN</sequence>
<keyword evidence="9" id="KW-1185">Reference proteome</keyword>
<gene>
    <name evidence="8" type="primary">RFC3</name>
    <name evidence="8" type="ORF">Q9L58_000886</name>
</gene>
<dbReference type="EMBL" id="JBBBZM010000006">
    <property type="protein sequence ID" value="KAL0640058.1"/>
    <property type="molecule type" value="Genomic_DNA"/>
</dbReference>
<evidence type="ECO:0000256" key="6">
    <source>
        <dbReference type="ARBA" id="ARBA00023242"/>
    </source>
</evidence>
<keyword evidence="3" id="KW-0235">DNA replication</keyword>
<evidence type="ECO:0000256" key="4">
    <source>
        <dbReference type="ARBA" id="ARBA00022741"/>
    </source>
</evidence>
<comment type="subcellular location">
    <subcellularLocation>
        <location evidence="1">Nucleus</location>
    </subcellularLocation>
</comment>
<dbReference type="Gene3D" id="1.20.272.10">
    <property type="match status" value="1"/>
</dbReference>
<dbReference type="Pfam" id="PF08542">
    <property type="entry name" value="Rep_fac_C"/>
    <property type="match status" value="1"/>
</dbReference>
<accession>A0ABR3GW69</accession>
<feature type="domain" description="AAA+ ATPase" evidence="7">
    <location>
        <begin position="83"/>
        <end position="239"/>
    </location>
</feature>
<dbReference type="CDD" id="cd00009">
    <property type="entry name" value="AAA"/>
    <property type="match status" value="1"/>
</dbReference>
<dbReference type="InterPro" id="IPR027417">
    <property type="entry name" value="P-loop_NTPase"/>
</dbReference>
<dbReference type="InterPro" id="IPR013748">
    <property type="entry name" value="Rep_factorC_C"/>
</dbReference>
<dbReference type="Pfam" id="PF00004">
    <property type="entry name" value="AAA"/>
    <property type="match status" value="1"/>
</dbReference>
<dbReference type="CDD" id="cd18140">
    <property type="entry name" value="HLD_clamp_RFC"/>
    <property type="match status" value="1"/>
</dbReference>
<dbReference type="PANTHER" id="PTHR11669">
    <property type="entry name" value="REPLICATION FACTOR C / DNA POLYMERASE III GAMMA-TAU SUBUNIT"/>
    <property type="match status" value="1"/>
</dbReference>
<evidence type="ECO:0000256" key="2">
    <source>
        <dbReference type="ARBA" id="ARBA00005378"/>
    </source>
</evidence>
<dbReference type="Gene3D" id="3.40.50.300">
    <property type="entry name" value="P-loop containing nucleotide triphosphate hydrolases"/>
    <property type="match status" value="1"/>
</dbReference>
<dbReference type="InterPro" id="IPR003593">
    <property type="entry name" value="AAA+_ATPase"/>
</dbReference>
<keyword evidence="6" id="KW-0539">Nucleus</keyword>